<keyword evidence="4" id="KW-1185">Reference proteome</keyword>
<accession>A0AAD4QVA2</accession>
<feature type="transmembrane region" description="Helical" evidence="1">
    <location>
        <begin position="252"/>
        <end position="271"/>
    </location>
</feature>
<dbReference type="PANTHER" id="PTHR22718">
    <property type="entry name" value="SERPENTINE RECEPTOR, CLASS X"/>
    <property type="match status" value="1"/>
</dbReference>
<gene>
    <name evidence="3" type="ORF">DdX_14865</name>
</gene>
<feature type="transmembrane region" description="Helical" evidence="1">
    <location>
        <begin position="127"/>
        <end position="148"/>
    </location>
</feature>
<dbReference type="AlphaFoldDB" id="A0AAD4QVA2"/>
<reference evidence="3" key="1">
    <citation type="submission" date="2022-01" db="EMBL/GenBank/DDBJ databases">
        <title>Genome Sequence Resource for Two Populations of Ditylenchus destructor, the Migratory Endoparasitic Phytonematode.</title>
        <authorList>
            <person name="Zhang H."/>
            <person name="Lin R."/>
            <person name="Xie B."/>
        </authorList>
    </citation>
    <scope>NUCLEOTIDE SEQUENCE</scope>
    <source>
        <strain evidence="3">BazhouSP</strain>
    </source>
</reference>
<dbReference type="Gene3D" id="1.20.1070.10">
    <property type="entry name" value="Rhodopsin 7-helix transmembrane proteins"/>
    <property type="match status" value="1"/>
</dbReference>
<dbReference type="InterPro" id="IPR019430">
    <property type="entry name" value="7TM_GPCR_serpentine_rcpt_Srx"/>
</dbReference>
<dbReference type="SUPFAM" id="SSF81321">
    <property type="entry name" value="Family A G protein-coupled receptor-like"/>
    <property type="match status" value="1"/>
</dbReference>
<feature type="transmembrane region" description="Helical" evidence="1">
    <location>
        <begin position="182"/>
        <end position="202"/>
    </location>
</feature>
<dbReference type="Proteomes" id="UP001201812">
    <property type="component" value="Unassembled WGS sequence"/>
</dbReference>
<dbReference type="Pfam" id="PF10328">
    <property type="entry name" value="7TM_GPCR_Srx"/>
    <property type="match status" value="1"/>
</dbReference>
<comment type="caution">
    <text evidence="3">The sequence shown here is derived from an EMBL/GenBank/DDBJ whole genome shotgun (WGS) entry which is preliminary data.</text>
</comment>
<keyword evidence="1" id="KW-1133">Transmembrane helix</keyword>
<keyword evidence="1" id="KW-0812">Transmembrane</keyword>
<evidence type="ECO:0000313" key="4">
    <source>
        <dbReference type="Proteomes" id="UP001201812"/>
    </source>
</evidence>
<feature type="transmembrane region" description="Helical" evidence="1">
    <location>
        <begin position="84"/>
        <end position="106"/>
    </location>
</feature>
<dbReference type="EMBL" id="JAKKPZ010000081">
    <property type="protein sequence ID" value="KAI1703532.1"/>
    <property type="molecule type" value="Genomic_DNA"/>
</dbReference>
<feature type="transmembrane region" description="Helical" evidence="1">
    <location>
        <begin position="41"/>
        <end position="64"/>
    </location>
</feature>
<organism evidence="3 4">
    <name type="scientific">Ditylenchus destructor</name>
    <dbReference type="NCBI Taxonomy" id="166010"/>
    <lineage>
        <taxon>Eukaryota</taxon>
        <taxon>Metazoa</taxon>
        <taxon>Ecdysozoa</taxon>
        <taxon>Nematoda</taxon>
        <taxon>Chromadorea</taxon>
        <taxon>Rhabditida</taxon>
        <taxon>Tylenchina</taxon>
        <taxon>Tylenchomorpha</taxon>
        <taxon>Sphaerularioidea</taxon>
        <taxon>Anguinidae</taxon>
        <taxon>Anguininae</taxon>
        <taxon>Ditylenchus</taxon>
    </lineage>
</organism>
<feature type="transmembrane region" description="Helical" evidence="1">
    <location>
        <begin position="6"/>
        <end position="29"/>
    </location>
</feature>
<keyword evidence="1" id="KW-0472">Membrane</keyword>
<feature type="domain" description="7TM GPCR serpentine receptor class x (Srx)" evidence="2">
    <location>
        <begin position="20"/>
        <end position="226"/>
    </location>
</feature>
<protein>
    <submittedName>
        <fullName evidence="3">Serpentine Receptor, class X</fullName>
    </submittedName>
</protein>
<dbReference type="PANTHER" id="PTHR22718:SF11">
    <property type="entry name" value="7TM GPCR SERPENTINE RECEPTOR CLASS X (SRX) DOMAIN-CONTAINING PROTEIN"/>
    <property type="match status" value="1"/>
</dbReference>
<evidence type="ECO:0000313" key="3">
    <source>
        <dbReference type="EMBL" id="KAI1703532.1"/>
    </source>
</evidence>
<sequence length="314" mass="36373">MTLIATLIGLSFTLFCGVAIVINCIVLHAMFKARYPCINPLYILTAFTIGTCTLRMTVIGFYYAPQIIFERTLLGENDTDQVPFLITSFIVVMWAEAAFTQVLIALNRVFTMRDMPQKRWFSKRNCLIYIVIIIPQTAVVLWISYSLLPCCKYYFFRHLYSVWPLIIDGQANMIMDYVFRPLNILCYSLPVVCYVMIFAQVYTATREQQSGSSAERRREVARTLHFAYAFIFYLGLYISLELQPYIPKSMPVLNVFEIYLAICDCVSMAVIQATMNKNIRRNIKWKPSQWVNRVKPSQSSQIGVTWIEPTSLKY</sequence>
<evidence type="ECO:0000256" key="1">
    <source>
        <dbReference type="SAM" id="Phobius"/>
    </source>
</evidence>
<evidence type="ECO:0000259" key="2">
    <source>
        <dbReference type="Pfam" id="PF10328"/>
    </source>
</evidence>
<name>A0AAD4QVA2_9BILA</name>
<feature type="transmembrane region" description="Helical" evidence="1">
    <location>
        <begin position="223"/>
        <end position="240"/>
    </location>
</feature>
<proteinExistence type="predicted"/>
<keyword evidence="3" id="KW-0675">Receptor</keyword>